<proteinExistence type="predicted"/>
<protein>
    <submittedName>
        <fullName evidence="1">Uncharacterized protein</fullName>
    </submittedName>
</protein>
<dbReference type="AlphaFoldDB" id="A0A9N9PZV9"/>
<evidence type="ECO:0000313" key="1">
    <source>
        <dbReference type="EMBL" id="CAG8961835.1"/>
    </source>
</evidence>
<dbReference type="Proteomes" id="UP000696280">
    <property type="component" value="Unassembled WGS sequence"/>
</dbReference>
<gene>
    <name evidence="1" type="ORF">HYFRA_00014011</name>
</gene>
<evidence type="ECO:0000313" key="2">
    <source>
        <dbReference type="Proteomes" id="UP000696280"/>
    </source>
</evidence>
<dbReference type="EMBL" id="CAJVRL010000117">
    <property type="protein sequence ID" value="CAG8961835.1"/>
    <property type="molecule type" value="Genomic_DNA"/>
</dbReference>
<comment type="caution">
    <text evidence="1">The sequence shown here is derived from an EMBL/GenBank/DDBJ whole genome shotgun (WGS) entry which is preliminary data.</text>
</comment>
<organism evidence="1 2">
    <name type="scientific">Hymenoscyphus fraxineus</name>
    <dbReference type="NCBI Taxonomy" id="746836"/>
    <lineage>
        <taxon>Eukaryota</taxon>
        <taxon>Fungi</taxon>
        <taxon>Dikarya</taxon>
        <taxon>Ascomycota</taxon>
        <taxon>Pezizomycotina</taxon>
        <taxon>Leotiomycetes</taxon>
        <taxon>Helotiales</taxon>
        <taxon>Helotiaceae</taxon>
        <taxon>Hymenoscyphus</taxon>
    </lineage>
</organism>
<keyword evidence="2" id="KW-1185">Reference proteome</keyword>
<reference evidence="1" key="1">
    <citation type="submission" date="2021-07" db="EMBL/GenBank/DDBJ databases">
        <authorList>
            <person name="Durling M."/>
        </authorList>
    </citation>
    <scope>NUCLEOTIDE SEQUENCE</scope>
</reference>
<name>A0A9N9PZV9_9HELO</name>
<accession>A0A9N9PZV9</accession>
<sequence>MLIVCDTSPPSLSASTAIAIQNAMIRQNSNVEIPTQHETNTKHPTNQEGKPCWAMIRCLGTFRVQPFSQGFLASGELFP</sequence>